<dbReference type="InParanoid" id="A7T1V3"/>
<dbReference type="GO" id="GO:0090729">
    <property type="term" value="F:toxin activity"/>
    <property type="evidence" value="ECO:0007669"/>
    <property type="project" value="UniProtKB-KW"/>
</dbReference>
<keyword evidence="6" id="KW-1185">Reference proteome</keyword>
<evidence type="ECO:0000313" key="5">
    <source>
        <dbReference type="EMBL" id="EDO30060.1"/>
    </source>
</evidence>
<dbReference type="HOGENOM" id="CLU_2838585_0_0_1"/>
<protein>
    <recommendedName>
        <fullName evidence="4">ShKT domain-containing protein</fullName>
    </recommendedName>
</protein>
<name>A7T1V3_NEMVE</name>
<keyword evidence="1" id="KW-0800">Toxin</keyword>
<feature type="domain" description="ShKT" evidence="4">
    <location>
        <begin position="1"/>
        <end position="10"/>
    </location>
</feature>
<proteinExistence type="predicted"/>
<dbReference type="AlphaFoldDB" id="A7T1V3"/>
<feature type="region of interest" description="Disordered" evidence="3">
    <location>
        <begin position="13"/>
        <end position="36"/>
    </location>
</feature>
<dbReference type="PROSITE" id="PS51670">
    <property type="entry name" value="SHKT"/>
    <property type="match status" value="1"/>
</dbReference>
<accession>A7T1V3</accession>
<dbReference type="EMBL" id="DS470163">
    <property type="protein sequence ID" value="EDO30060.1"/>
    <property type="molecule type" value="Genomic_DNA"/>
</dbReference>
<evidence type="ECO:0000259" key="4">
    <source>
        <dbReference type="PROSITE" id="PS51670"/>
    </source>
</evidence>
<comment type="caution">
    <text evidence="2">Lacks conserved residue(s) required for the propagation of feature annotation.</text>
</comment>
<organism evidence="5 6">
    <name type="scientific">Nematostella vectensis</name>
    <name type="common">Starlet sea anemone</name>
    <dbReference type="NCBI Taxonomy" id="45351"/>
    <lineage>
        <taxon>Eukaryota</taxon>
        <taxon>Metazoa</taxon>
        <taxon>Cnidaria</taxon>
        <taxon>Anthozoa</taxon>
        <taxon>Hexacorallia</taxon>
        <taxon>Actiniaria</taxon>
        <taxon>Edwardsiidae</taxon>
        <taxon>Nematostella</taxon>
    </lineage>
</organism>
<feature type="non-terminal residue" evidence="5">
    <location>
        <position position="66"/>
    </location>
</feature>
<gene>
    <name evidence="5" type="ORF">NEMVEDRAFT_v1g248550</name>
</gene>
<evidence type="ECO:0000256" key="2">
    <source>
        <dbReference type="PROSITE-ProRule" id="PRU01005"/>
    </source>
</evidence>
<evidence type="ECO:0000256" key="3">
    <source>
        <dbReference type="SAM" id="MobiDB-lite"/>
    </source>
</evidence>
<dbReference type="Proteomes" id="UP000001593">
    <property type="component" value="Unassembled WGS sequence"/>
</dbReference>
<evidence type="ECO:0000256" key="1">
    <source>
        <dbReference type="ARBA" id="ARBA00022656"/>
    </source>
</evidence>
<evidence type="ECO:0000313" key="6">
    <source>
        <dbReference type="Proteomes" id="UP000001593"/>
    </source>
</evidence>
<sequence length="66" mass="7445">ENCRKSCGLCGRDDSDGVSSHTSHDGTIGGWADKTSNGQTTLKYVLQEWKRKRNKLPKPNNFRYTT</sequence>
<dbReference type="InterPro" id="IPR003582">
    <property type="entry name" value="ShKT_dom"/>
</dbReference>
<reference evidence="5 6" key="1">
    <citation type="journal article" date="2007" name="Science">
        <title>Sea anemone genome reveals ancestral eumetazoan gene repertoire and genomic organization.</title>
        <authorList>
            <person name="Putnam N.H."/>
            <person name="Srivastava M."/>
            <person name="Hellsten U."/>
            <person name="Dirks B."/>
            <person name="Chapman J."/>
            <person name="Salamov A."/>
            <person name="Terry A."/>
            <person name="Shapiro H."/>
            <person name="Lindquist E."/>
            <person name="Kapitonov V.V."/>
            <person name="Jurka J."/>
            <person name="Genikhovich G."/>
            <person name="Grigoriev I.V."/>
            <person name="Lucas S.M."/>
            <person name="Steele R.E."/>
            <person name="Finnerty J.R."/>
            <person name="Technau U."/>
            <person name="Martindale M.Q."/>
            <person name="Rokhsar D.S."/>
        </authorList>
    </citation>
    <scope>NUCLEOTIDE SEQUENCE [LARGE SCALE GENOMIC DNA]</scope>
    <source>
        <strain evidence="6">CH2 X CH6</strain>
    </source>
</reference>